<protein>
    <submittedName>
        <fullName evidence="3">Uncharacterized protein</fullName>
    </submittedName>
</protein>
<feature type="chain" id="PRO_5047365626" evidence="2">
    <location>
        <begin position="51"/>
        <end position="238"/>
    </location>
</feature>
<feature type="compositionally biased region" description="Basic and acidic residues" evidence="1">
    <location>
        <begin position="228"/>
        <end position="238"/>
    </location>
</feature>
<reference evidence="3 4" key="1">
    <citation type="submission" date="2017-09" db="EMBL/GenBank/DDBJ databases">
        <authorList>
            <person name="Jakob F."/>
        </authorList>
    </citation>
    <scope>NUCLEOTIDE SEQUENCE [LARGE SCALE GENOMIC DNA]</scope>
    <source>
        <strain evidence="3 4">TMW 2.1880</strain>
    </source>
</reference>
<evidence type="ECO:0000256" key="2">
    <source>
        <dbReference type="SAM" id="SignalP"/>
    </source>
</evidence>
<keyword evidence="2" id="KW-0732">Signal</keyword>
<feature type="region of interest" description="Disordered" evidence="1">
    <location>
        <begin position="219"/>
        <end position="238"/>
    </location>
</feature>
<dbReference type="Proteomes" id="UP001516390">
    <property type="component" value="Unassembled WGS sequence"/>
</dbReference>
<dbReference type="SUPFAM" id="SSF64288">
    <property type="entry name" value="Chorismate lyase-like"/>
    <property type="match status" value="1"/>
</dbReference>
<keyword evidence="4" id="KW-1185">Reference proteome</keyword>
<sequence>MTGTIHKGRPPLYGVTRFRQGSSPRRSRILPWMRLFCMTGLLLASTTAQAHSGQASPHDITPRPSTPAALAHELGQRDSATAALQQHCSLPITASLLDKHASPALQRDAQQALQVPPTARLESRHVQLLCGPQIRSEAWNLYLPDRLTPQARHLLASTHVPFGKAIGETNFIRQRLGSHFTDLPPGIGLENRAILRRRTDKQGFAYLIERYTAAALDVRKPQATSSNADHRQEPASGP</sequence>
<organism evidence="3 4">
    <name type="scientific">Bombella favorum</name>
    <dbReference type="NCBI Taxonomy" id="2039164"/>
    <lineage>
        <taxon>Bacteria</taxon>
        <taxon>Pseudomonadati</taxon>
        <taxon>Pseudomonadota</taxon>
        <taxon>Alphaproteobacteria</taxon>
        <taxon>Acetobacterales</taxon>
        <taxon>Acetobacteraceae</taxon>
        <taxon>Bombella</taxon>
    </lineage>
</organism>
<gene>
    <name evidence="3" type="ORF">CPA57_06915</name>
</gene>
<dbReference type="Gene3D" id="3.40.1410.10">
    <property type="entry name" value="Chorismate lyase-like"/>
    <property type="match status" value="1"/>
</dbReference>
<accession>A0ABR5ZNU3</accession>
<dbReference type="InterPro" id="IPR028978">
    <property type="entry name" value="Chorismate_lyase_/UTRA_dom_sf"/>
</dbReference>
<dbReference type="EMBL" id="NWUS01000002">
    <property type="protein sequence ID" value="MBA5726004.1"/>
    <property type="molecule type" value="Genomic_DNA"/>
</dbReference>
<proteinExistence type="predicted"/>
<name>A0ABR5ZNU3_9PROT</name>
<evidence type="ECO:0000313" key="3">
    <source>
        <dbReference type="EMBL" id="MBA5726004.1"/>
    </source>
</evidence>
<comment type="caution">
    <text evidence="3">The sequence shown here is derived from an EMBL/GenBank/DDBJ whole genome shotgun (WGS) entry which is preliminary data.</text>
</comment>
<feature type="signal peptide" evidence="2">
    <location>
        <begin position="1"/>
        <end position="50"/>
    </location>
</feature>
<evidence type="ECO:0000256" key="1">
    <source>
        <dbReference type="SAM" id="MobiDB-lite"/>
    </source>
</evidence>
<evidence type="ECO:0000313" key="4">
    <source>
        <dbReference type="Proteomes" id="UP001516390"/>
    </source>
</evidence>